<evidence type="ECO:0000256" key="1">
    <source>
        <dbReference type="ARBA" id="ARBA00022737"/>
    </source>
</evidence>
<dbReference type="PROSITE" id="PS50012">
    <property type="entry name" value="RCC1_3"/>
    <property type="match status" value="7"/>
</dbReference>
<dbReference type="Gene3D" id="2.130.10.30">
    <property type="entry name" value="Regulator of chromosome condensation 1/beta-lactamase-inhibitor protein II"/>
    <property type="match status" value="2"/>
</dbReference>
<evidence type="ECO:0000313" key="6">
    <source>
        <dbReference type="Proteomes" id="UP001431209"/>
    </source>
</evidence>
<dbReference type="AlphaFoldDB" id="A0AAW2ZEG9"/>
<dbReference type="PANTHER" id="PTHR22870:SF466">
    <property type="entry name" value="ANKYRIN REPEAT-CONTAINING PROTEIN"/>
    <property type="match status" value="1"/>
</dbReference>
<evidence type="ECO:0000313" key="5">
    <source>
        <dbReference type="EMBL" id="KAL0487185.1"/>
    </source>
</evidence>
<feature type="repeat" description="RCC1" evidence="2">
    <location>
        <begin position="21"/>
        <end position="70"/>
    </location>
</feature>
<reference evidence="5 6" key="1">
    <citation type="submission" date="2024-03" db="EMBL/GenBank/DDBJ databases">
        <title>The Acrasis kona genome and developmental transcriptomes reveal deep origins of eukaryotic multicellular pathways.</title>
        <authorList>
            <person name="Sheikh S."/>
            <person name="Fu C.-J."/>
            <person name="Brown M.W."/>
            <person name="Baldauf S.L."/>
        </authorList>
    </citation>
    <scope>NUCLEOTIDE SEQUENCE [LARGE SCALE GENOMIC DNA]</scope>
    <source>
        <strain evidence="5 6">ATCC MYA-3509</strain>
    </source>
</reference>
<feature type="repeat" description="RCC1" evidence="2">
    <location>
        <begin position="237"/>
        <end position="292"/>
    </location>
</feature>
<dbReference type="Pfam" id="PF25390">
    <property type="entry name" value="WD40_RLD"/>
    <property type="match status" value="1"/>
</dbReference>
<dbReference type="InterPro" id="IPR051210">
    <property type="entry name" value="Ub_ligase/GEF_domain"/>
</dbReference>
<gene>
    <name evidence="5" type="ORF">AKO1_001006</name>
</gene>
<organism evidence="5 6">
    <name type="scientific">Acrasis kona</name>
    <dbReference type="NCBI Taxonomy" id="1008807"/>
    <lineage>
        <taxon>Eukaryota</taxon>
        <taxon>Discoba</taxon>
        <taxon>Heterolobosea</taxon>
        <taxon>Tetramitia</taxon>
        <taxon>Eutetramitia</taxon>
        <taxon>Acrasidae</taxon>
        <taxon>Acrasis</taxon>
    </lineage>
</organism>
<keyword evidence="6" id="KW-1185">Reference proteome</keyword>
<feature type="repeat" description="RCC1" evidence="2">
    <location>
        <begin position="127"/>
        <end position="181"/>
    </location>
</feature>
<keyword evidence="5" id="KW-0675">Receptor</keyword>
<feature type="repeat" description="RCC1" evidence="2">
    <location>
        <begin position="293"/>
        <end position="349"/>
    </location>
</feature>
<dbReference type="Proteomes" id="UP001431209">
    <property type="component" value="Unassembled WGS sequence"/>
</dbReference>
<dbReference type="InterPro" id="IPR058923">
    <property type="entry name" value="RCC1-like_dom"/>
</dbReference>
<accession>A0AAW2ZEG9</accession>
<comment type="caution">
    <text evidence="5">The sequence shown here is derived from an EMBL/GenBank/DDBJ whole genome shotgun (WGS) entry which is preliminary data.</text>
</comment>
<name>A0AAW2ZEG9_9EUKA</name>
<evidence type="ECO:0000259" key="4">
    <source>
        <dbReference type="Pfam" id="PF25390"/>
    </source>
</evidence>
<dbReference type="PRINTS" id="PR00633">
    <property type="entry name" value="RCCNDNSATION"/>
</dbReference>
<dbReference type="EMBL" id="JAOPGA020001314">
    <property type="protein sequence ID" value="KAL0487185.1"/>
    <property type="molecule type" value="Genomic_DNA"/>
</dbReference>
<dbReference type="PANTHER" id="PTHR22870">
    <property type="entry name" value="REGULATOR OF CHROMOSOME CONDENSATION"/>
    <property type="match status" value="1"/>
</dbReference>
<dbReference type="InterPro" id="IPR009091">
    <property type="entry name" value="RCC1/BLIP-II"/>
</dbReference>
<dbReference type="SUPFAM" id="SSF50985">
    <property type="entry name" value="RCC1/BLIP-II"/>
    <property type="match status" value="2"/>
</dbReference>
<feature type="chain" id="PRO_5043733155" evidence="3">
    <location>
        <begin position="22"/>
        <end position="399"/>
    </location>
</feature>
<evidence type="ECO:0000256" key="3">
    <source>
        <dbReference type="SAM" id="SignalP"/>
    </source>
</evidence>
<feature type="repeat" description="RCC1" evidence="2">
    <location>
        <begin position="182"/>
        <end position="236"/>
    </location>
</feature>
<feature type="repeat" description="RCC1" evidence="2">
    <location>
        <begin position="350"/>
        <end position="399"/>
    </location>
</feature>
<proteinExistence type="predicted"/>
<keyword evidence="1" id="KW-0677">Repeat</keyword>
<protein>
    <submittedName>
        <fullName evidence="5">Ultraviolet-B receptor UVR8</fullName>
    </submittedName>
</protein>
<dbReference type="InterPro" id="IPR000408">
    <property type="entry name" value="Reg_chr_condens"/>
</dbReference>
<keyword evidence="3" id="KW-0732">Signal</keyword>
<evidence type="ECO:0000256" key="2">
    <source>
        <dbReference type="PROSITE-ProRule" id="PRU00235"/>
    </source>
</evidence>
<dbReference type="PROSITE" id="PS00626">
    <property type="entry name" value="RCC1_2"/>
    <property type="match status" value="2"/>
</dbReference>
<feature type="signal peptide" evidence="3">
    <location>
        <begin position="1"/>
        <end position="21"/>
    </location>
</feature>
<feature type="repeat" description="RCC1" evidence="2">
    <location>
        <begin position="71"/>
        <end position="126"/>
    </location>
</feature>
<sequence>MKTEIILVFCLIVLIAAQASCRGFSFGKNYDGELGTGTTTKEISPTAIRLNAPLIAAAAGYSHSVVVTSDYKAFSFGSNFLGRLGAKSNVNYTTTPIAVFEGGALRGEKIIKVSCSVFHSLLLSESGCLFGFGYNGAGEIGVQGVDVVNEPIAVDARGLLNGKKVSGMDTGNYHSIGYTSDGIAFAFGSNEAFQLGTGTPESSSVAVPVNTNGLLKGKKIVGVAAGFKHSLVLTSEGLAYSFGGNEYGQLGNGRYYFWEKLPVAVATNGTLKGKTIVAVSASAYHSAVITSDGGLFMFGNNNASHGQLGTGDRAVTALPLAIKRSMELENKKVVQVSCGTSHSLLTTSEGDVYATGLNDQGQLGFGTTIFESFTFQPIMKNDTLNYKQTASGDSHSIVI</sequence>
<feature type="domain" description="RCC1-like" evidence="4">
    <location>
        <begin position="24"/>
        <end position="398"/>
    </location>
</feature>